<dbReference type="InterPro" id="IPR003691">
    <property type="entry name" value="FluC"/>
</dbReference>
<dbReference type="Proteomes" id="UP000662111">
    <property type="component" value="Unassembled WGS sequence"/>
</dbReference>
<feature type="binding site" evidence="10">
    <location>
        <position position="73"/>
    </location>
    <ligand>
        <name>Na(+)</name>
        <dbReference type="ChEBI" id="CHEBI:29101"/>
        <note>structural</note>
    </ligand>
</feature>
<comment type="function">
    <text evidence="9 10">Fluoride-specific ion channel. Important for reducing fluoride concentration in the cell, thus reducing its toxicity.</text>
</comment>
<comment type="activity regulation">
    <text evidence="10">Na(+) is not transported, but it plays an essential structural role and its presence is essential for fluoride channel function.</text>
</comment>
<evidence type="ECO:0000256" key="9">
    <source>
        <dbReference type="ARBA" id="ARBA00049940"/>
    </source>
</evidence>
<keyword evidence="12" id="KW-1185">Reference proteome</keyword>
<evidence type="ECO:0000313" key="12">
    <source>
        <dbReference type="Proteomes" id="UP000662111"/>
    </source>
</evidence>
<keyword evidence="5 10" id="KW-0472">Membrane</keyword>
<keyword evidence="2 10" id="KW-1003">Cell membrane</keyword>
<evidence type="ECO:0000313" key="11">
    <source>
        <dbReference type="EMBL" id="GGK58761.1"/>
    </source>
</evidence>
<protein>
    <recommendedName>
        <fullName evidence="10">Fluoride-specific ion channel FluC</fullName>
    </recommendedName>
</protein>
<comment type="similarity">
    <text evidence="7 10">Belongs to the fluoride channel Fluc/FEX (TC 1.A.43) family.</text>
</comment>
<comment type="caution">
    <text evidence="11">The sequence shown here is derived from an EMBL/GenBank/DDBJ whole genome shotgun (WGS) entry which is preliminary data.</text>
</comment>
<dbReference type="EMBL" id="BMLB01000001">
    <property type="protein sequence ID" value="GGK58761.1"/>
    <property type="molecule type" value="Genomic_DNA"/>
</dbReference>
<evidence type="ECO:0000256" key="2">
    <source>
        <dbReference type="ARBA" id="ARBA00022475"/>
    </source>
</evidence>
<keyword evidence="4 10" id="KW-1133">Transmembrane helix</keyword>
<organism evidence="11 12">
    <name type="scientific">Ornithinimicrobium pekingense</name>
    <dbReference type="NCBI Taxonomy" id="384677"/>
    <lineage>
        <taxon>Bacteria</taxon>
        <taxon>Bacillati</taxon>
        <taxon>Actinomycetota</taxon>
        <taxon>Actinomycetes</taxon>
        <taxon>Micrococcales</taxon>
        <taxon>Ornithinimicrobiaceae</taxon>
        <taxon>Ornithinimicrobium</taxon>
    </lineage>
</organism>
<evidence type="ECO:0000256" key="5">
    <source>
        <dbReference type="ARBA" id="ARBA00023136"/>
    </source>
</evidence>
<keyword evidence="10" id="KW-0813">Transport</keyword>
<keyword evidence="3 10" id="KW-0812">Transmembrane</keyword>
<feature type="transmembrane region" description="Helical" evidence="10">
    <location>
        <begin position="62"/>
        <end position="84"/>
    </location>
</feature>
<evidence type="ECO:0000256" key="10">
    <source>
        <dbReference type="HAMAP-Rule" id="MF_00454"/>
    </source>
</evidence>
<evidence type="ECO:0000256" key="4">
    <source>
        <dbReference type="ARBA" id="ARBA00022989"/>
    </source>
</evidence>
<comment type="catalytic activity">
    <reaction evidence="8">
        <text>fluoride(in) = fluoride(out)</text>
        <dbReference type="Rhea" id="RHEA:76159"/>
        <dbReference type="ChEBI" id="CHEBI:17051"/>
    </reaction>
    <physiologicalReaction direction="left-to-right" evidence="8">
        <dbReference type="Rhea" id="RHEA:76160"/>
    </physiologicalReaction>
</comment>
<keyword evidence="6 10" id="KW-0407">Ion channel</keyword>
<name>A0ABQ2F6T3_9MICO</name>
<comment type="subcellular location">
    <subcellularLocation>
        <location evidence="1 10">Cell membrane</location>
        <topology evidence="1 10">Multi-pass membrane protein</topology>
    </subcellularLocation>
</comment>
<feature type="transmembrane region" description="Helical" evidence="10">
    <location>
        <begin position="37"/>
        <end position="56"/>
    </location>
</feature>
<proteinExistence type="inferred from homology"/>
<evidence type="ECO:0000256" key="1">
    <source>
        <dbReference type="ARBA" id="ARBA00004651"/>
    </source>
</evidence>
<sequence length="119" mass="11745">MTDPGMGWGWAVVAVALGGAVGALVRHLLATAPWGPLRGVLVANTAGAAALGALVARVDDPVLLLLLGTGLAGALTTWSTLAVQTADLARVATLRATAYLGVTLVLGLGAALSVLRLLG</sequence>
<evidence type="ECO:0000256" key="7">
    <source>
        <dbReference type="ARBA" id="ARBA00035120"/>
    </source>
</evidence>
<gene>
    <name evidence="10" type="primary">fluC</name>
    <name evidence="10" type="synonym">crcB</name>
    <name evidence="11" type="ORF">GCM10011509_03930</name>
</gene>
<keyword evidence="10" id="KW-0915">Sodium</keyword>
<feature type="transmembrane region" description="Helical" evidence="10">
    <location>
        <begin position="96"/>
        <end position="118"/>
    </location>
</feature>
<dbReference type="HAMAP" id="MF_00454">
    <property type="entry name" value="FluC"/>
    <property type="match status" value="1"/>
</dbReference>
<keyword evidence="10" id="KW-0479">Metal-binding</keyword>
<feature type="transmembrane region" description="Helical" evidence="10">
    <location>
        <begin position="6"/>
        <end position="25"/>
    </location>
</feature>
<dbReference type="Pfam" id="PF02537">
    <property type="entry name" value="CRCB"/>
    <property type="match status" value="1"/>
</dbReference>
<keyword evidence="10" id="KW-0406">Ion transport</keyword>
<evidence type="ECO:0000256" key="6">
    <source>
        <dbReference type="ARBA" id="ARBA00023303"/>
    </source>
</evidence>
<reference evidence="12" key="1">
    <citation type="journal article" date="2019" name="Int. J. Syst. Evol. Microbiol.">
        <title>The Global Catalogue of Microorganisms (GCM) 10K type strain sequencing project: providing services to taxonomists for standard genome sequencing and annotation.</title>
        <authorList>
            <consortium name="The Broad Institute Genomics Platform"/>
            <consortium name="The Broad Institute Genome Sequencing Center for Infectious Disease"/>
            <person name="Wu L."/>
            <person name="Ma J."/>
        </authorList>
    </citation>
    <scope>NUCLEOTIDE SEQUENCE [LARGE SCALE GENOMIC DNA]</scope>
    <source>
        <strain evidence="12">CGMCC 1.5362</strain>
    </source>
</reference>
<accession>A0ABQ2F6T3</accession>
<evidence type="ECO:0000256" key="8">
    <source>
        <dbReference type="ARBA" id="ARBA00035585"/>
    </source>
</evidence>
<feature type="binding site" evidence="10">
    <location>
        <position position="76"/>
    </location>
    <ligand>
        <name>Na(+)</name>
        <dbReference type="ChEBI" id="CHEBI:29101"/>
        <note>structural</note>
    </ligand>
</feature>
<evidence type="ECO:0000256" key="3">
    <source>
        <dbReference type="ARBA" id="ARBA00022692"/>
    </source>
</evidence>